<dbReference type="RefSeq" id="XP_016212527.1">
    <property type="nucleotide sequence ID" value="XM_016359691.1"/>
</dbReference>
<organism evidence="2 3">
    <name type="scientific">Verruconis gallopava</name>
    <dbReference type="NCBI Taxonomy" id="253628"/>
    <lineage>
        <taxon>Eukaryota</taxon>
        <taxon>Fungi</taxon>
        <taxon>Dikarya</taxon>
        <taxon>Ascomycota</taxon>
        <taxon>Pezizomycotina</taxon>
        <taxon>Dothideomycetes</taxon>
        <taxon>Pleosporomycetidae</taxon>
        <taxon>Venturiales</taxon>
        <taxon>Sympoventuriaceae</taxon>
        <taxon>Verruconis</taxon>
    </lineage>
</organism>
<reference evidence="2 3" key="1">
    <citation type="submission" date="2015-01" db="EMBL/GenBank/DDBJ databases">
        <title>The Genome Sequence of Ochroconis gallopava CBS43764.</title>
        <authorList>
            <consortium name="The Broad Institute Genomics Platform"/>
            <person name="Cuomo C."/>
            <person name="de Hoog S."/>
            <person name="Gorbushina A."/>
            <person name="Stielow B."/>
            <person name="Teixiera M."/>
            <person name="Abouelleil A."/>
            <person name="Chapman S.B."/>
            <person name="Priest M."/>
            <person name="Young S.K."/>
            <person name="Wortman J."/>
            <person name="Nusbaum C."/>
            <person name="Birren B."/>
        </authorList>
    </citation>
    <scope>NUCLEOTIDE SEQUENCE [LARGE SCALE GENOMIC DNA]</scope>
    <source>
        <strain evidence="2 3">CBS 43764</strain>
    </source>
</reference>
<feature type="region of interest" description="Disordered" evidence="1">
    <location>
        <begin position="314"/>
        <end position="386"/>
    </location>
</feature>
<feature type="compositionally biased region" description="Polar residues" evidence="1">
    <location>
        <begin position="335"/>
        <end position="350"/>
    </location>
</feature>
<dbReference type="EMBL" id="KN847548">
    <property type="protein sequence ID" value="KIW02658.1"/>
    <property type="molecule type" value="Genomic_DNA"/>
</dbReference>
<keyword evidence="3" id="KW-1185">Reference proteome</keyword>
<protein>
    <submittedName>
        <fullName evidence="2">Uncharacterized protein</fullName>
    </submittedName>
</protein>
<dbReference type="VEuPathDB" id="FungiDB:PV09_06096"/>
<dbReference type="Proteomes" id="UP000053259">
    <property type="component" value="Unassembled WGS sequence"/>
</dbReference>
<accession>A0A0D2A7D4</accession>
<sequence length="534" mass="59457">MEHGSKCINEPACPWSSGTLNCTHPAQRQGRDALITSLEDTIQKYVVVCNSEIQCDRERFGLSSRRRCDNDGSEERGAARTVNLKCSPFRRRNSTSCVVSTPQSDQGRETISHMAFERVRALSLSPPPARLPLPCVDISFSNETPEQYINRKLTERWSSYYRSRVGSPSASASFASTSSPPPTAVTDIPGQQKLARQPQHVNEPLAQEILKNIDGILLEHTGALRDVIEGSRRLLMERAVDCYEDGFDAVSAPGIPTNGQCKDVQAENSSVPDHFTAIDRMAHHSGLPLPQQHMNHPEVATAQDKAIEPPILSWGNQSREEKSVVHGQGKFPETYHSSPRSVASQNASSVDRSRQDLPVNDLGRSQCSLPHKFHHSSHHSHRSSDNFYAVKEPEMSYTRSPRAEHQPRSMNRSHMLLGDGHEDGHEGLTIRTHLHELEAIEHRSVLSASPALLEYDRFAALADRASRNSMNDIVDTAAINGLTGKLQNYQQKDYGKLDNAPPPESSAHRQYWTARQETTTLPGIRLNDSQIKKK</sequence>
<feature type="region of interest" description="Disordered" evidence="1">
    <location>
        <begin position="493"/>
        <end position="534"/>
    </location>
</feature>
<name>A0A0D2A7D4_9PEZI</name>
<evidence type="ECO:0000313" key="3">
    <source>
        <dbReference type="Proteomes" id="UP000053259"/>
    </source>
</evidence>
<dbReference type="InParanoid" id="A0A0D2A7D4"/>
<dbReference type="AlphaFoldDB" id="A0A0D2A7D4"/>
<feature type="compositionally biased region" description="Basic residues" evidence="1">
    <location>
        <begin position="371"/>
        <end position="381"/>
    </location>
</feature>
<dbReference type="HOGENOM" id="CLU_510189_0_0_1"/>
<dbReference type="GeneID" id="27314069"/>
<evidence type="ECO:0000256" key="1">
    <source>
        <dbReference type="SAM" id="MobiDB-lite"/>
    </source>
</evidence>
<dbReference type="OrthoDB" id="3938207at2759"/>
<gene>
    <name evidence="2" type="ORF">PV09_06096</name>
</gene>
<proteinExistence type="predicted"/>
<evidence type="ECO:0000313" key="2">
    <source>
        <dbReference type="EMBL" id="KIW02658.1"/>
    </source>
</evidence>